<dbReference type="Gene3D" id="1.50.10.20">
    <property type="match status" value="1"/>
</dbReference>
<evidence type="ECO:0000313" key="2">
    <source>
        <dbReference type="EMBL" id="PQQ66861.1"/>
    </source>
</evidence>
<dbReference type="GO" id="GO:0005975">
    <property type="term" value="P:carbohydrate metabolic process"/>
    <property type="evidence" value="ECO:0007669"/>
    <property type="project" value="InterPro"/>
</dbReference>
<dbReference type="SUPFAM" id="SSF48225">
    <property type="entry name" value="Seven-hairpin glycosidases"/>
    <property type="match status" value="1"/>
</dbReference>
<dbReference type="GO" id="GO:0005509">
    <property type="term" value="F:calcium ion binding"/>
    <property type="evidence" value="ECO:0007669"/>
    <property type="project" value="InterPro"/>
</dbReference>
<dbReference type="GO" id="GO:0016740">
    <property type="term" value="F:transferase activity"/>
    <property type="evidence" value="ECO:0007669"/>
    <property type="project" value="UniProtKB-KW"/>
</dbReference>
<proteinExistence type="predicted"/>
<evidence type="ECO:0000313" key="1">
    <source>
        <dbReference type="EMBL" id="AUG56795.1"/>
    </source>
</evidence>
<keyword evidence="3" id="KW-1185">Reference proteome</keyword>
<dbReference type="InterPro" id="IPR008928">
    <property type="entry name" value="6-hairpin_glycosidase_sf"/>
</dbReference>
<organism evidence="1 3">
    <name type="scientific">Acetivibrio saccincola</name>
    <dbReference type="NCBI Taxonomy" id="1677857"/>
    <lineage>
        <taxon>Bacteria</taxon>
        <taxon>Bacillati</taxon>
        <taxon>Bacillota</taxon>
        <taxon>Clostridia</taxon>
        <taxon>Eubacteriales</taxon>
        <taxon>Oscillospiraceae</taxon>
        <taxon>Acetivibrio</taxon>
    </lineage>
</organism>
<gene>
    <name evidence="2" type="ORF">B9R14_08975</name>
    <name evidence="1" type="ORF">HVS_04265</name>
</gene>
<dbReference type="Proteomes" id="UP000233534">
    <property type="component" value="Chromosome"/>
</dbReference>
<dbReference type="EMBL" id="CP025197">
    <property type="protein sequence ID" value="AUG56795.1"/>
    <property type="molecule type" value="Genomic_DNA"/>
</dbReference>
<dbReference type="RefSeq" id="WP_101299543.1">
    <property type="nucleotide sequence ID" value="NZ_CP025197.1"/>
</dbReference>
<accession>A0A2K9EC69</accession>
<dbReference type="OrthoDB" id="9795873at2"/>
<dbReference type="Proteomes" id="UP000239720">
    <property type="component" value="Unassembled WGS sequence"/>
</dbReference>
<dbReference type="EMBL" id="NEMB01000003">
    <property type="protein sequence ID" value="PQQ66861.1"/>
    <property type="molecule type" value="Genomic_DNA"/>
</dbReference>
<dbReference type="KEGG" id="hsc:HVS_04265"/>
<name>A0A2K9EC69_9FIRM</name>
<dbReference type="AlphaFoldDB" id="A0A2K9EC69"/>
<evidence type="ECO:0000313" key="4">
    <source>
        <dbReference type="Proteomes" id="UP000239720"/>
    </source>
</evidence>
<dbReference type="SUPFAM" id="SSF48208">
    <property type="entry name" value="Six-hairpin glycosidases"/>
    <property type="match status" value="1"/>
</dbReference>
<reference evidence="2 4" key="2">
    <citation type="journal article" date="2018" name="Syst. Appl. Microbiol.">
        <title>Characterization and high-quality draft genome sequence of Herbivorax saccincola A7, an anaerobic, alkaliphilic, thermophilic, cellulolytic, and xylanolytic bacterium.</title>
        <authorList>
            <person name="Aikawa S."/>
            <person name="Baramee S."/>
            <person name="Sermsathanaswadi J."/>
            <person name="Thianheng P."/>
            <person name="Tachaapaikoon C."/>
            <person name="Shikata A."/>
            <person name="Waeonukul R."/>
            <person name="Pason P."/>
            <person name="Ratanakhanokchai K."/>
            <person name="Kosugi A."/>
        </authorList>
    </citation>
    <scope>NUCLEOTIDE SEQUENCE [LARGE SCALE GENOMIC DNA]</scope>
    <source>
        <strain evidence="2 4">A7</strain>
    </source>
</reference>
<sequence length="345" mass="39754">MENTLPGKEENKEINDHFIFLLTDDTGIFQHSKYGVPDPRYGYTTDDNARALIMAVMLYERYGEKKYFDLIHRYSSFMLNALNERGRFRNFMSYDRKWLEEEGSEDSYGRSLWALGYAISNQHIPSGVKGALRYIFKKALPNVTSLQHLRAKAYSIIGMEYSGDASLKEYILKLAEELSDSYYKSRSSDWKWFEDCITYSNSVLPWSLFKAYKVTGNKEFLEVAEESLGFLESVTFKDGLFKPVGCSGWFMKGKEPAKFDEQPVEACETVLTYLEGYNITGNVRYKDQAKRCHKWYEGENIKGISLIDTETGGCFDGLTEDGYNRNKGSESLISYYISYLSTVDI</sequence>
<protein>
    <submittedName>
        <fullName evidence="2">Glycosyltransferase</fullName>
    </submittedName>
</protein>
<reference evidence="1 3" key="1">
    <citation type="submission" date="2017-12" db="EMBL/GenBank/DDBJ databases">
        <title>Complete genome sequence of Herbivorax saccincola GGR1, a novel Cellulosome-producing hydrolytic bacterium in a thermophilic biogas plant, established by Illumina and Nanopore MinION sequencing.</title>
        <authorList>
            <person name="Pechtl A."/>
            <person name="Ruckert C."/>
            <person name="Koeck D.E."/>
            <person name="Maus I."/>
            <person name="Winkler A."/>
            <person name="Kalinowski J."/>
            <person name="Puhler A."/>
            <person name="Schwarz W.W."/>
            <person name="Zverlov V.V."/>
            <person name="Schluter A."/>
            <person name="Liebl W."/>
        </authorList>
    </citation>
    <scope>NUCLEOTIDE SEQUENCE [LARGE SCALE GENOMIC DNA]</scope>
    <source>
        <strain evidence="1">GGR1</strain>
        <strain evidence="3">SR1</strain>
    </source>
</reference>
<evidence type="ECO:0000313" key="3">
    <source>
        <dbReference type="Proteomes" id="UP000233534"/>
    </source>
</evidence>
<dbReference type="GO" id="GO:0016020">
    <property type="term" value="C:membrane"/>
    <property type="evidence" value="ECO:0007669"/>
    <property type="project" value="InterPro"/>
</dbReference>
<dbReference type="GO" id="GO:0004571">
    <property type="term" value="F:mannosyl-oligosaccharide 1,2-alpha-mannosidase activity"/>
    <property type="evidence" value="ECO:0007669"/>
    <property type="project" value="InterPro"/>
</dbReference>
<dbReference type="InterPro" id="IPR036026">
    <property type="entry name" value="Seven-hairpin_glycosidases"/>
</dbReference>
<keyword evidence="2" id="KW-0808">Transferase</keyword>